<evidence type="ECO:0000259" key="1">
    <source>
        <dbReference type="Pfam" id="PF04233"/>
    </source>
</evidence>
<evidence type="ECO:0000313" key="3">
    <source>
        <dbReference type="Proteomes" id="UP000269544"/>
    </source>
</evidence>
<reference evidence="2 3" key="1">
    <citation type="submission" date="2018-12" db="EMBL/GenBank/DDBJ databases">
        <authorList>
            <consortium name="Pathogen Informatics"/>
        </authorList>
    </citation>
    <scope>NUCLEOTIDE SEQUENCE [LARGE SCALE GENOMIC DNA]</scope>
    <source>
        <strain evidence="2 3">NCTC13079</strain>
    </source>
</reference>
<dbReference type="NCBIfam" id="TIGR01641">
    <property type="entry name" value="phageSPP1_gp7"/>
    <property type="match status" value="1"/>
</dbReference>
<keyword evidence="3" id="KW-1185">Reference proteome</keyword>
<protein>
    <submittedName>
        <fullName evidence="2">Phage head morphogenesis protein, SPP1 gp7 family</fullName>
    </submittedName>
</protein>
<dbReference type="Proteomes" id="UP000269544">
    <property type="component" value="Chromosome"/>
</dbReference>
<dbReference type="Pfam" id="PF04233">
    <property type="entry name" value="Phage_Mu_F"/>
    <property type="match status" value="1"/>
</dbReference>
<evidence type="ECO:0000313" key="2">
    <source>
        <dbReference type="EMBL" id="VEJ34917.1"/>
    </source>
</evidence>
<organism evidence="2 3">
    <name type="scientific">Aedoeadaptatus ivorii</name>
    <dbReference type="NCBI Taxonomy" id="54006"/>
    <lineage>
        <taxon>Bacteria</taxon>
        <taxon>Bacillati</taxon>
        <taxon>Bacillota</taxon>
        <taxon>Tissierellia</taxon>
        <taxon>Tissierellales</taxon>
        <taxon>Peptoniphilaceae</taxon>
        <taxon>Aedoeadaptatus</taxon>
    </lineage>
</organism>
<name>A0A3S5AIK0_9FIRM</name>
<dbReference type="KEGG" id="piv:NCTC13079_00392"/>
<gene>
    <name evidence="2" type="ORF">NCTC13079_00392</name>
</gene>
<dbReference type="EMBL" id="LR134523">
    <property type="protein sequence ID" value="VEJ34917.1"/>
    <property type="molecule type" value="Genomic_DNA"/>
</dbReference>
<dbReference type="InterPro" id="IPR006528">
    <property type="entry name" value="Phage_head_morphogenesis_dom"/>
</dbReference>
<dbReference type="AlphaFoldDB" id="A0A3S5AIK0"/>
<proteinExistence type="predicted"/>
<accession>A0A3S5AIK0</accession>
<dbReference type="OrthoDB" id="9765386at2"/>
<sequence>MATLDMKTSAICRSMDGKHFPIDEAMPGVNYPPMHPRCRSTTITYRENKDGKTRTARSEDGKSYDVPLDMNYEEWHKTYVENDPEYLAKEKAWKNRHGDRKQYENYIEAIGKKNVPSSFDSFQKLKYNNTKEWEQLKHYKRSIKSGELTSFADFKLYKDVSKEIDEKLIGLKTSDGVVINKKSKHFINRVIGSVEQKRNGVDIEHAIRILSTPDDIKRLKHSTRYSIMGVGSVSVNPKTGKLIQVNPLGGRKKND</sequence>
<feature type="domain" description="Phage head morphogenesis" evidence="1">
    <location>
        <begin position="2"/>
        <end position="43"/>
    </location>
</feature>